<proteinExistence type="predicted"/>
<gene>
    <name evidence="8" type="ORF">BDZ94DRAFT_1301288</name>
</gene>
<dbReference type="PROSITE" id="PS00036">
    <property type="entry name" value="BZIP_BASIC"/>
    <property type="match status" value="1"/>
</dbReference>
<dbReference type="InterPro" id="IPR004827">
    <property type="entry name" value="bZIP"/>
</dbReference>
<evidence type="ECO:0000256" key="5">
    <source>
        <dbReference type="ARBA" id="ARBA00023242"/>
    </source>
</evidence>
<dbReference type="InterPro" id="IPR046347">
    <property type="entry name" value="bZIP_sf"/>
</dbReference>
<dbReference type="SMART" id="SM00338">
    <property type="entry name" value="BRLZ"/>
    <property type="match status" value="1"/>
</dbReference>
<keyword evidence="2" id="KW-0805">Transcription regulation</keyword>
<reference evidence="8" key="1">
    <citation type="submission" date="2020-11" db="EMBL/GenBank/DDBJ databases">
        <authorList>
            <consortium name="DOE Joint Genome Institute"/>
            <person name="Ahrendt S."/>
            <person name="Riley R."/>
            <person name="Andreopoulos W."/>
            <person name="Labutti K."/>
            <person name="Pangilinan J."/>
            <person name="Ruiz-Duenas F.J."/>
            <person name="Barrasa J.M."/>
            <person name="Sanchez-Garcia M."/>
            <person name="Camarero S."/>
            <person name="Miyauchi S."/>
            <person name="Serrano A."/>
            <person name="Linde D."/>
            <person name="Babiker R."/>
            <person name="Drula E."/>
            <person name="Ayuso-Fernandez I."/>
            <person name="Pacheco R."/>
            <person name="Padilla G."/>
            <person name="Ferreira P."/>
            <person name="Barriuso J."/>
            <person name="Kellner H."/>
            <person name="Castanera R."/>
            <person name="Alfaro M."/>
            <person name="Ramirez L."/>
            <person name="Pisabarro A.G."/>
            <person name="Kuo A."/>
            <person name="Tritt A."/>
            <person name="Lipzen A."/>
            <person name="He G."/>
            <person name="Yan M."/>
            <person name="Ng V."/>
            <person name="Cullen D."/>
            <person name="Martin F."/>
            <person name="Rosso M.-N."/>
            <person name="Henrissat B."/>
            <person name="Hibbett D."/>
            <person name="Martinez A.T."/>
            <person name="Grigoriev I.V."/>
        </authorList>
    </citation>
    <scope>NUCLEOTIDE SEQUENCE</scope>
    <source>
        <strain evidence="8">CBS 247.69</strain>
    </source>
</reference>
<evidence type="ECO:0000256" key="4">
    <source>
        <dbReference type="ARBA" id="ARBA00023163"/>
    </source>
</evidence>
<organism evidence="8 9">
    <name type="scientific">Collybia nuda</name>
    <dbReference type="NCBI Taxonomy" id="64659"/>
    <lineage>
        <taxon>Eukaryota</taxon>
        <taxon>Fungi</taxon>
        <taxon>Dikarya</taxon>
        <taxon>Basidiomycota</taxon>
        <taxon>Agaricomycotina</taxon>
        <taxon>Agaricomycetes</taxon>
        <taxon>Agaricomycetidae</taxon>
        <taxon>Agaricales</taxon>
        <taxon>Tricholomatineae</taxon>
        <taxon>Clitocybaceae</taxon>
        <taxon>Collybia</taxon>
    </lineage>
</organism>
<dbReference type="SUPFAM" id="SSF57959">
    <property type="entry name" value="Leucine zipper domain"/>
    <property type="match status" value="1"/>
</dbReference>
<evidence type="ECO:0000313" key="9">
    <source>
        <dbReference type="Proteomes" id="UP000807353"/>
    </source>
</evidence>
<evidence type="ECO:0000256" key="6">
    <source>
        <dbReference type="SAM" id="MobiDB-lite"/>
    </source>
</evidence>
<dbReference type="OrthoDB" id="1939598at2759"/>
<dbReference type="EMBL" id="MU150343">
    <property type="protein sequence ID" value="KAF9458354.1"/>
    <property type="molecule type" value="Genomic_DNA"/>
</dbReference>
<dbReference type="Pfam" id="PF07716">
    <property type="entry name" value="bZIP_2"/>
    <property type="match status" value="1"/>
</dbReference>
<keyword evidence="5" id="KW-0539">Nucleus</keyword>
<keyword evidence="4" id="KW-0804">Transcription</keyword>
<evidence type="ECO:0000256" key="1">
    <source>
        <dbReference type="ARBA" id="ARBA00004123"/>
    </source>
</evidence>
<dbReference type="GO" id="GO:0005634">
    <property type="term" value="C:nucleus"/>
    <property type="evidence" value="ECO:0007669"/>
    <property type="project" value="UniProtKB-SubCell"/>
</dbReference>
<dbReference type="PROSITE" id="PS50217">
    <property type="entry name" value="BZIP"/>
    <property type="match status" value="1"/>
</dbReference>
<feature type="compositionally biased region" description="Polar residues" evidence="6">
    <location>
        <begin position="243"/>
        <end position="252"/>
    </location>
</feature>
<keyword evidence="3" id="KW-0238">DNA-binding</keyword>
<feature type="compositionally biased region" description="Low complexity" evidence="6">
    <location>
        <begin position="180"/>
        <end position="193"/>
    </location>
</feature>
<dbReference type="Gene3D" id="1.20.5.170">
    <property type="match status" value="1"/>
</dbReference>
<feature type="region of interest" description="Disordered" evidence="6">
    <location>
        <begin position="301"/>
        <end position="345"/>
    </location>
</feature>
<dbReference type="CDD" id="cd14705">
    <property type="entry name" value="bZIP_Zip1"/>
    <property type="match status" value="1"/>
</dbReference>
<dbReference type="AlphaFoldDB" id="A0A9P5XX66"/>
<feature type="region of interest" description="Disordered" evidence="6">
    <location>
        <begin position="38"/>
        <end position="59"/>
    </location>
</feature>
<sequence>MLLKDTSSPTYVEPELALWAQLAFSFDMENEPHRAITDNQRVHGSRRSRSNSQSLAGRSTVIIQDERDAELLEQFAAATEIPLHEIAQPHSFGSLISPAGHPQSRFTDGPFSHGHSFGQTSLPPSPSMDFHWNQFPSPQSNQDPYRTAQRAFPHLDMLTFPESYMSSQSAPGMTGPPPSVASMSRSSRHTSVSNIPATSSSAGLGGSLDPESTEAEHGAIAEEKRRRNTAASARFRIKKKQRTTNLERSVSDLSGRAEDLEREAADLRRENGWLKEIVMLKGSRLAAVNLASHLIQNSVEGGTEELQDNLPENSASDSDGPSISERKKNRSGKSKKKDHSGKKKE</sequence>
<evidence type="ECO:0000256" key="2">
    <source>
        <dbReference type="ARBA" id="ARBA00023015"/>
    </source>
</evidence>
<dbReference type="PANTHER" id="PTHR13044:SF14">
    <property type="entry name" value="CRYPTOCEPHAL, ISOFORM A"/>
    <property type="match status" value="1"/>
</dbReference>
<dbReference type="GO" id="GO:0001228">
    <property type="term" value="F:DNA-binding transcription activator activity, RNA polymerase II-specific"/>
    <property type="evidence" value="ECO:0007669"/>
    <property type="project" value="TreeGrafter"/>
</dbReference>
<feature type="compositionally biased region" description="Basic and acidic residues" evidence="6">
    <location>
        <begin position="214"/>
        <end position="225"/>
    </location>
</feature>
<feature type="region of interest" description="Disordered" evidence="6">
    <location>
        <begin position="92"/>
        <end position="120"/>
    </location>
</feature>
<feature type="compositionally biased region" description="Basic residues" evidence="6">
    <location>
        <begin position="327"/>
        <end position="345"/>
    </location>
</feature>
<feature type="domain" description="BZIP" evidence="7">
    <location>
        <begin position="222"/>
        <end position="276"/>
    </location>
</feature>
<name>A0A9P5XX66_9AGAR</name>
<evidence type="ECO:0000259" key="7">
    <source>
        <dbReference type="PROSITE" id="PS50217"/>
    </source>
</evidence>
<comment type="caution">
    <text evidence="8">The sequence shown here is derived from an EMBL/GenBank/DDBJ whole genome shotgun (WGS) entry which is preliminary data.</text>
</comment>
<accession>A0A9P5XX66</accession>
<evidence type="ECO:0000313" key="8">
    <source>
        <dbReference type="EMBL" id="KAF9458354.1"/>
    </source>
</evidence>
<protein>
    <recommendedName>
        <fullName evidence="7">BZIP domain-containing protein</fullName>
    </recommendedName>
</protein>
<dbReference type="Proteomes" id="UP000807353">
    <property type="component" value="Unassembled WGS sequence"/>
</dbReference>
<comment type="subcellular location">
    <subcellularLocation>
        <location evidence="1">Nucleus</location>
    </subcellularLocation>
</comment>
<dbReference type="PANTHER" id="PTHR13044">
    <property type="entry name" value="ACTIVATING TRANSCRIPTION FACTOR ATF 4/5"/>
    <property type="match status" value="1"/>
</dbReference>
<feature type="compositionally biased region" description="Polar residues" evidence="6">
    <location>
        <begin position="310"/>
        <end position="321"/>
    </location>
</feature>
<feature type="region of interest" description="Disordered" evidence="6">
    <location>
        <begin position="164"/>
        <end position="254"/>
    </location>
</feature>
<keyword evidence="9" id="KW-1185">Reference proteome</keyword>
<dbReference type="GO" id="GO:0000977">
    <property type="term" value="F:RNA polymerase II transcription regulatory region sequence-specific DNA binding"/>
    <property type="evidence" value="ECO:0007669"/>
    <property type="project" value="TreeGrafter"/>
</dbReference>
<evidence type="ECO:0000256" key="3">
    <source>
        <dbReference type="ARBA" id="ARBA00023125"/>
    </source>
</evidence>